<keyword evidence="6" id="KW-0460">Magnesium</keyword>
<dbReference type="Pfam" id="PF00122">
    <property type="entry name" value="E1-E2_ATPase"/>
    <property type="match status" value="1"/>
</dbReference>
<dbReference type="PRINTS" id="PR00119">
    <property type="entry name" value="CATATPASE"/>
</dbReference>
<dbReference type="Pfam" id="PF13246">
    <property type="entry name" value="Cation_ATPase"/>
    <property type="match status" value="1"/>
</dbReference>
<dbReference type="InterPro" id="IPR044492">
    <property type="entry name" value="P_typ_ATPase_HD_dom"/>
</dbReference>
<keyword evidence="7" id="KW-1278">Translocase</keyword>
<keyword evidence="8 11" id="KW-1133">Transmembrane helix</keyword>
<name>A0ABQ8FN95_9FUNG</name>
<dbReference type="SUPFAM" id="SSF56784">
    <property type="entry name" value="HAD-like"/>
    <property type="match status" value="1"/>
</dbReference>
<dbReference type="InterPro" id="IPR056603">
    <property type="entry name" value="HTH_NPRL3"/>
</dbReference>
<keyword evidence="2 11" id="KW-0812">Transmembrane</keyword>
<evidence type="ECO:0000256" key="5">
    <source>
        <dbReference type="ARBA" id="ARBA00022840"/>
    </source>
</evidence>
<proteinExistence type="predicted"/>
<evidence type="ECO:0000256" key="7">
    <source>
        <dbReference type="ARBA" id="ARBA00022967"/>
    </source>
</evidence>
<protein>
    <recommendedName>
        <fullName evidence="12">Cation-transporting P-type ATPase N-terminal domain-containing protein</fullName>
    </recommendedName>
</protein>
<feature type="transmembrane region" description="Helical" evidence="11">
    <location>
        <begin position="127"/>
        <end position="146"/>
    </location>
</feature>
<evidence type="ECO:0000313" key="14">
    <source>
        <dbReference type="Proteomes" id="UP001648503"/>
    </source>
</evidence>
<evidence type="ECO:0000256" key="3">
    <source>
        <dbReference type="ARBA" id="ARBA00022723"/>
    </source>
</evidence>
<feature type="transmembrane region" description="Helical" evidence="11">
    <location>
        <begin position="285"/>
        <end position="306"/>
    </location>
</feature>
<feature type="transmembrane region" description="Helical" evidence="11">
    <location>
        <begin position="1232"/>
        <end position="1257"/>
    </location>
</feature>
<evidence type="ECO:0000256" key="2">
    <source>
        <dbReference type="ARBA" id="ARBA00022692"/>
    </source>
</evidence>
<evidence type="ECO:0000313" key="13">
    <source>
        <dbReference type="EMBL" id="KAH6600575.1"/>
    </source>
</evidence>
<evidence type="ECO:0000256" key="9">
    <source>
        <dbReference type="ARBA" id="ARBA00023136"/>
    </source>
</evidence>
<dbReference type="InterPro" id="IPR023299">
    <property type="entry name" value="ATPase_P-typ_cyto_dom_N"/>
</dbReference>
<dbReference type="Pfam" id="PF24064">
    <property type="entry name" value="HTH_NPRL3"/>
    <property type="match status" value="1"/>
</dbReference>
<dbReference type="Gene3D" id="3.40.50.1000">
    <property type="entry name" value="HAD superfamily/HAD-like"/>
    <property type="match status" value="1"/>
</dbReference>
<keyword evidence="5" id="KW-0067">ATP-binding</keyword>
<feature type="transmembrane region" description="Helical" evidence="11">
    <location>
        <begin position="959"/>
        <end position="979"/>
    </location>
</feature>
<dbReference type="SMART" id="SM00831">
    <property type="entry name" value="Cation_ATPase_N"/>
    <property type="match status" value="1"/>
</dbReference>
<dbReference type="InterPro" id="IPR018303">
    <property type="entry name" value="ATPase_P-typ_P_site"/>
</dbReference>
<dbReference type="InterPro" id="IPR006068">
    <property type="entry name" value="ATPase_P-typ_cation-transptr_C"/>
</dbReference>
<dbReference type="SUPFAM" id="SSF81660">
    <property type="entry name" value="Metal cation-transporting ATPase, ATP-binding domain N"/>
    <property type="match status" value="1"/>
</dbReference>
<comment type="subcellular location">
    <subcellularLocation>
        <location evidence="1">Endomembrane system</location>
        <topology evidence="1">Multi-pass membrane protein</topology>
    </subcellularLocation>
</comment>
<feature type="region of interest" description="Disordered" evidence="10">
    <location>
        <begin position="1437"/>
        <end position="1461"/>
    </location>
</feature>
<dbReference type="Pfam" id="PF00689">
    <property type="entry name" value="Cation_ATPase_C"/>
    <property type="match status" value="1"/>
</dbReference>
<dbReference type="InterPro" id="IPR005365">
    <property type="entry name" value="Npr3"/>
</dbReference>
<feature type="compositionally biased region" description="Low complexity" evidence="10">
    <location>
        <begin position="1632"/>
        <end position="1656"/>
    </location>
</feature>
<dbReference type="InterPro" id="IPR001757">
    <property type="entry name" value="P_typ_ATPase"/>
</dbReference>
<feature type="transmembrane region" description="Helical" evidence="11">
    <location>
        <begin position="318"/>
        <end position="337"/>
    </location>
</feature>
<gene>
    <name evidence="13" type="ORF">BASA50_002139</name>
</gene>
<feature type="transmembrane region" description="Helical" evidence="11">
    <location>
        <begin position="869"/>
        <end position="893"/>
    </location>
</feature>
<evidence type="ECO:0000256" key="8">
    <source>
        <dbReference type="ARBA" id="ARBA00022989"/>
    </source>
</evidence>
<keyword evidence="4" id="KW-0547">Nucleotide-binding</keyword>
<evidence type="ECO:0000256" key="4">
    <source>
        <dbReference type="ARBA" id="ARBA00022741"/>
    </source>
</evidence>
<accession>A0ABQ8FN95</accession>
<dbReference type="Gene3D" id="2.70.150.10">
    <property type="entry name" value="Calcium-transporting ATPase, cytoplasmic transduction domain A"/>
    <property type="match status" value="1"/>
</dbReference>
<feature type="region of interest" description="Disordered" evidence="10">
    <location>
        <begin position="1337"/>
        <end position="1422"/>
    </location>
</feature>
<dbReference type="EMBL" id="JAFCIX010000030">
    <property type="protein sequence ID" value="KAH6600575.1"/>
    <property type="molecule type" value="Genomic_DNA"/>
</dbReference>
<keyword evidence="9 11" id="KW-0472">Membrane</keyword>
<feature type="transmembrane region" description="Helical" evidence="11">
    <location>
        <begin position="798"/>
        <end position="817"/>
    </location>
</feature>
<feature type="transmembrane region" description="Helical" evidence="11">
    <location>
        <begin position="919"/>
        <end position="938"/>
    </location>
</feature>
<dbReference type="PANTHER" id="PTHR24093:SF369">
    <property type="entry name" value="CALCIUM-TRANSPORTING ATPASE"/>
    <property type="match status" value="1"/>
</dbReference>
<feature type="domain" description="Cation-transporting P-type ATPase N-terminal" evidence="12">
    <location>
        <begin position="37"/>
        <end position="111"/>
    </location>
</feature>
<dbReference type="Pfam" id="PF00690">
    <property type="entry name" value="Cation_ATPase_N"/>
    <property type="match status" value="1"/>
</dbReference>
<dbReference type="Pfam" id="PF03666">
    <property type="entry name" value="NPR3"/>
    <property type="match status" value="1"/>
</dbReference>
<feature type="compositionally biased region" description="Low complexity" evidence="10">
    <location>
        <begin position="1437"/>
        <end position="1447"/>
    </location>
</feature>
<organism evidence="13 14">
    <name type="scientific">Batrachochytrium salamandrivorans</name>
    <dbReference type="NCBI Taxonomy" id="1357716"/>
    <lineage>
        <taxon>Eukaryota</taxon>
        <taxon>Fungi</taxon>
        <taxon>Fungi incertae sedis</taxon>
        <taxon>Chytridiomycota</taxon>
        <taxon>Chytridiomycota incertae sedis</taxon>
        <taxon>Chytridiomycetes</taxon>
        <taxon>Rhizophydiales</taxon>
        <taxon>Rhizophydiales incertae sedis</taxon>
        <taxon>Batrachochytrium</taxon>
    </lineage>
</organism>
<feature type="transmembrane region" description="Helical" evidence="11">
    <location>
        <begin position="95"/>
        <end position="115"/>
    </location>
</feature>
<evidence type="ECO:0000259" key="12">
    <source>
        <dbReference type="SMART" id="SM00831"/>
    </source>
</evidence>
<dbReference type="Gene3D" id="1.20.1110.10">
    <property type="entry name" value="Calcium-transporting ATPase, transmembrane domain"/>
    <property type="match status" value="1"/>
</dbReference>
<keyword evidence="14" id="KW-1185">Reference proteome</keyword>
<evidence type="ECO:0000256" key="10">
    <source>
        <dbReference type="SAM" id="MobiDB-lite"/>
    </source>
</evidence>
<evidence type="ECO:0000256" key="6">
    <source>
        <dbReference type="ARBA" id="ARBA00022842"/>
    </source>
</evidence>
<keyword evidence="3" id="KW-0479">Metal-binding</keyword>
<evidence type="ECO:0000256" key="1">
    <source>
        <dbReference type="ARBA" id="ARBA00004127"/>
    </source>
</evidence>
<dbReference type="SFLD" id="SFLDS00003">
    <property type="entry name" value="Haloacid_Dehalogenase"/>
    <property type="match status" value="1"/>
</dbReference>
<dbReference type="InterPro" id="IPR059000">
    <property type="entry name" value="ATPase_P-type_domA"/>
</dbReference>
<feature type="transmembrane region" description="Helical" evidence="11">
    <location>
        <begin position="991"/>
        <end position="1011"/>
    </location>
</feature>
<evidence type="ECO:0000256" key="11">
    <source>
        <dbReference type="SAM" id="Phobius"/>
    </source>
</evidence>
<dbReference type="InterPro" id="IPR008250">
    <property type="entry name" value="ATPase_P-typ_transduc_dom_A_sf"/>
</dbReference>
<dbReference type="SFLD" id="SFLDG00002">
    <property type="entry name" value="C1.7:_P-type_atpase_like"/>
    <property type="match status" value="1"/>
</dbReference>
<dbReference type="Gene3D" id="3.40.1110.10">
    <property type="entry name" value="Calcium-transporting ATPase, cytoplasmic domain N"/>
    <property type="match status" value="1"/>
</dbReference>
<feature type="region of interest" description="Disordered" evidence="10">
    <location>
        <begin position="1625"/>
        <end position="1656"/>
    </location>
</feature>
<comment type="caution">
    <text evidence="13">The sequence shown here is derived from an EMBL/GenBank/DDBJ whole genome shotgun (WGS) entry which is preliminary data.</text>
</comment>
<dbReference type="InterPro" id="IPR023298">
    <property type="entry name" value="ATPase_P-typ_TM_dom_sf"/>
</dbReference>
<dbReference type="SUPFAM" id="SSF81665">
    <property type="entry name" value="Calcium ATPase, transmembrane domain M"/>
    <property type="match status" value="1"/>
</dbReference>
<reference evidence="13 14" key="1">
    <citation type="submission" date="2021-02" db="EMBL/GenBank/DDBJ databases">
        <title>Variation within the Batrachochytrium salamandrivorans European outbreak.</title>
        <authorList>
            <person name="Kelly M."/>
            <person name="Pasmans F."/>
            <person name="Shea T.P."/>
            <person name="Munoz J.F."/>
            <person name="Carranza S."/>
            <person name="Cuomo C.A."/>
            <person name="Martel A."/>
        </authorList>
    </citation>
    <scope>NUCLEOTIDE SEQUENCE [LARGE SCALE GENOMIC DNA]</scope>
    <source>
        <strain evidence="13 14">AMFP18/2</strain>
    </source>
</reference>
<feature type="compositionally biased region" description="Low complexity" evidence="10">
    <location>
        <begin position="1352"/>
        <end position="1422"/>
    </location>
</feature>
<dbReference type="InterPro" id="IPR004014">
    <property type="entry name" value="ATPase_P-typ_cation-transptr_N"/>
</dbReference>
<dbReference type="InterPro" id="IPR036412">
    <property type="entry name" value="HAD-like_sf"/>
</dbReference>
<feature type="region of interest" description="Disordered" evidence="10">
    <location>
        <begin position="592"/>
        <end position="617"/>
    </location>
</feature>
<dbReference type="PROSITE" id="PS00154">
    <property type="entry name" value="ATPASE_E1_E2"/>
    <property type="match status" value="1"/>
</dbReference>
<dbReference type="Proteomes" id="UP001648503">
    <property type="component" value="Unassembled WGS sequence"/>
</dbReference>
<dbReference type="InterPro" id="IPR023214">
    <property type="entry name" value="HAD_sf"/>
</dbReference>
<feature type="transmembrane region" description="Helical" evidence="11">
    <location>
        <begin position="823"/>
        <end position="848"/>
    </location>
</feature>
<dbReference type="SFLD" id="SFLDF00027">
    <property type="entry name" value="p-type_atpase"/>
    <property type="match status" value="1"/>
</dbReference>
<sequence>MTNHNKDTIVIKRSLFSLTPEKILDLLDPKNPELYLEWGRATGLEKTLITDLKKGLSLNDDTLEDRKVFYGSNALPEPASRTIFSFMWEALQDKILIVLCAAAVIEMAIGIYKFAFAPVGKRDKFGLIDGAAIVVAVVIVVMVGSISDFRKQNQFHQLSEFSKSLAQTSVIRGGEPCVVPTDSILVGDIVVLETGDVIVADGVLVEGFHIQTDESSLTGEPISISKDFEVDPFLLSGTKIVHGVGRMLVVATGVNSLNGRTLLALDVEPEATPLQEKLGRIADKIAMFGVIASFSMAIILLVAYFISSPPSGKDSFQISQDIVALLILTVTVIVVAVPEGLPLAVTISLAHATLCMLKDNNLVRHLAACEIMGNATTICSDKTGTLTMNKMTVVQGSLLSTQFKHQDVQADFKQTVLRSAESSEMASKLLKFAALTLNVNSTANESCNKDGEIAFNGSKTEVALLEFTRILGYEYQADRKAVTLVAIEPFSSDRKRMSCIMRVSADASFEQSLGLREEEISPANAETKDWVCVKGASEIVLSLCDRYMDSNGRVQSLTEEVRASYANLISAYASDALRTIGLATRPFPLPAATESPVSANGNRSDGGSGFPTPDEELELPIPDDEKLILMGVFGIQDPLRPEVPGAVQACQSAGVLVRMVTGDNLQTACAIARECGILTADGMSMEGPKFRTLSQAEMDKILPHLQVLARSSPLDKQILVNNLKRLGETVAVTGDGSNDAPALAAADVGFSMGIAGTDVAKEASDIVLMDDNFASLVKAVIWGRSVYDSIRKFLQFQLTVNVSAVSLTIITSIYSTVAGPKTIASVLSAIQLLWINLIMNTFAALALATDPPSADLLNRKPSNRAESIISPDMFKMIVGQVIYQITVCIVIYFKGPGWWGNNTSAEANLESMKHTGVDVTTATVIFNTYVFCQIFNEINCRSITRTKINIFKGFFKNNMFVGVLTLTILLQTLIIQFGGVVFKTDQNGLGALGWLISILVGSGGLIVGFIIRTMPDFPLPAFLLGASSSSDTKASGKMVAGKIGESDDGSGILGDSDVSGHDTMVDIPIEGSGNADAASRANRDNRASMEQMTALRFPGPIVSHAPVAPGATMPLHVSHHYTPDQDEASDSPRATRSWRSGAVSLVNAFRNSRHQNTDLTTLQVADPSRARYAQAVRTRQASANQMAARLMRSNASVNGSVAGLGNRTVTMESTREFINGRRCPTHLEATSWCLYILRVLLVLIIVQVTLLGILLLVSHASGHAALPRNITRDEPLSIAMTYQNRHFGNTKSCSHLPADILYPHHGIHGIKKDYTGLPPHDAGSVTAADQIHTLPHHRRMGQPRPATVYTDGSSAAARGATRSTFTDTDTSAATITTTASPTITTTAASPPTTTTTIGTTGSTINNNNTSTATATTSTSTTATTSISTTTTTTTTIGANTTSTTTGTLPVKQTHSRHGSRSSMPIARNAFLGLDCEFLSDILSPKVALCDKQFHLTVDKVDFVGHPTLLNADRPGTGLRFARLVQKRKLVASAAHHRHVASGTSITSSGAAMGNASCPIAPSTTLDLSANNSTNCNIVSAITTSTGSINIAADTSSPPPPLSSSSGWDTVDETLISASGPHLPSLAALSLNPQSPQHQSQQHQSQQHQSQQQPQQQQHQLTMFNLVFALQSDGCDSTLHAEEIRNIYHQVITKVTTALKYEQLRRGYIRLETELILAIKERHQVSAAGGAEDMLNLQTQILNASSLARCLAHIYHAVQGHLPSFFEVNGSVSLALHTNGIHGDISNGSFFPNMHASIVQNTDPTIPFAIPEHGHKYPILRPYQALLLLSDAEEILKSLPADASPLLVELIQIVTPTQSFEELQTTLSCSLSQIYRLAAHLYVWHKARIIHVVSNRNVYIVSPQAQLSELPALSIEFSSRFPQIELVRILQELSIPRPYSAIAPSKESRNLYLEIITFLLRKNLVVQLHMYIYLSIPSHLCSNSTSPDRDVNSWNHAPPCPSILTDPTNLNEQEVQWIAKIANSQSPPLAALFTRLVPYFNGRVHVEEILFRESIARKDLKSVISKYRDEIVTTLYPGNLL</sequence>
<dbReference type="SUPFAM" id="SSF81653">
    <property type="entry name" value="Calcium ATPase, transduction domain A"/>
    <property type="match status" value="1"/>
</dbReference>
<dbReference type="PANTHER" id="PTHR24093">
    <property type="entry name" value="CATION TRANSPORTING ATPASE"/>
    <property type="match status" value="1"/>
</dbReference>
<dbReference type="NCBIfam" id="TIGR01494">
    <property type="entry name" value="ATPase_P-type"/>
    <property type="match status" value="2"/>
</dbReference>